<gene>
    <name evidence="1" type="ORF">SAMN04487894_11440</name>
</gene>
<name>A0A1G6XY42_NIADE</name>
<evidence type="ECO:0000313" key="1">
    <source>
        <dbReference type="EMBL" id="SDD82306.1"/>
    </source>
</evidence>
<sequence>MPAYYKYIIQYLIDHHVRKKFVFHKVATTIQNTNFYNITAGRGYWGHSGLTQTKYAFMIGYERIAQYSPPGGYCAVFYTIGINFLH</sequence>
<evidence type="ECO:0000313" key="2">
    <source>
        <dbReference type="Proteomes" id="UP000198757"/>
    </source>
</evidence>
<proteinExistence type="predicted"/>
<dbReference type="Proteomes" id="UP000198757">
    <property type="component" value="Unassembled WGS sequence"/>
</dbReference>
<keyword evidence="2" id="KW-1185">Reference proteome</keyword>
<reference evidence="2" key="1">
    <citation type="submission" date="2016-10" db="EMBL/GenBank/DDBJ databases">
        <authorList>
            <person name="Varghese N."/>
            <person name="Submissions S."/>
        </authorList>
    </citation>
    <scope>NUCLEOTIDE SEQUENCE [LARGE SCALE GENOMIC DNA]</scope>
    <source>
        <strain evidence="2">DSM 25811 / CCM 8410 / LMG 26954 / E90</strain>
    </source>
</reference>
<dbReference type="AlphaFoldDB" id="A0A1G6XY42"/>
<organism evidence="1 2">
    <name type="scientific">Niabella drilacis (strain DSM 25811 / CCM 8410 / CCUG 62505 / LMG 26954 / E90)</name>
    <dbReference type="NCBI Taxonomy" id="1285928"/>
    <lineage>
        <taxon>Bacteria</taxon>
        <taxon>Pseudomonadati</taxon>
        <taxon>Bacteroidota</taxon>
        <taxon>Chitinophagia</taxon>
        <taxon>Chitinophagales</taxon>
        <taxon>Chitinophagaceae</taxon>
        <taxon>Niabella</taxon>
    </lineage>
</organism>
<accession>A0A1G6XY42</accession>
<dbReference type="EMBL" id="FMZO01000014">
    <property type="protein sequence ID" value="SDD82306.1"/>
    <property type="molecule type" value="Genomic_DNA"/>
</dbReference>
<protein>
    <submittedName>
        <fullName evidence="1">Uncharacterized protein</fullName>
    </submittedName>
</protein>